<reference evidence="2" key="1">
    <citation type="journal article" date="2020" name="Stud. Mycol.">
        <title>101 Dothideomycetes genomes: a test case for predicting lifestyles and emergence of pathogens.</title>
        <authorList>
            <person name="Haridas S."/>
            <person name="Albert R."/>
            <person name="Binder M."/>
            <person name="Bloem J."/>
            <person name="Labutti K."/>
            <person name="Salamov A."/>
            <person name="Andreopoulos B."/>
            <person name="Baker S."/>
            <person name="Barry K."/>
            <person name="Bills G."/>
            <person name="Bluhm B."/>
            <person name="Cannon C."/>
            <person name="Castanera R."/>
            <person name="Culley D."/>
            <person name="Daum C."/>
            <person name="Ezra D."/>
            <person name="Gonzalez J."/>
            <person name="Henrissat B."/>
            <person name="Kuo A."/>
            <person name="Liang C."/>
            <person name="Lipzen A."/>
            <person name="Lutzoni F."/>
            <person name="Magnuson J."/>
            <person name="Mondo S."/>
            <person name="Nolan M."/>
            <person name="Ohm R."/>
            <person name="Pangilinan J."/>
            <person name="Park H.-J."/>
            <person name="Ramirez L."/>
            <person name="Alfaro M."/>
            <person name="Sun H."/>
            <person name="Tritt A."/>
            <person name="Yoshinaga Y."/>
            <person name="Zwiers L.-H."/>
            <person name="Turgeon B."/>
            <person name="Goodwin S."/>
            <person name="Spatafora J."/>
            <person name="Crous P."/>
            <person name="Grigoriev I."/>
        </authorList>
    </citation>
    <scope>NUCLEOTIDE SEQUENCE</scope>
    <source>
        <strain evidence="2">CBS 107.79</strain>
    </source>
</reference>
<sequence length="162" mass="17992">MTPITPSSGYPRTHNATAEKRASQPTGITKPPRRRPRKTHPKVLGPLSTQYTTPSAVQMSRLLSLPPELRNIIWSYALTSDDSRLHYDSAAVRFDTSQIAAGLPATCHQTALETLYLSLRCNTLCFDSKAAFLRWTRRLVAVEGKLGVGLRVRGLEFVEEKG</sequence>
<organism evidence="2 3">
    <name type="scientific">Bimuria novae-zelandiae CBS 107.79</name>
    <dbReference type="NCBI Taxonomy" id="1447943"/>
    <lineage>
        <taxon>Eukaryota</taxon>
        <taxon>Fungi</taxon>
        <taxon>Dikarya</taxon>
        <taxon>Ascomycota</taxon>
        <taxon>Pezizomycotina</taxon>
        <taxon>Dothideomycetes</taxon>
        <taxon>Pleosporomycetidae</taxon>
        <taxon>Pleosporales</taxon>
        <taxon>Massarineae</taxon>
        <taxon>Didymosphaeriaceae</taxon>
        <taxon>Bimuria</taxon>
    </lineage>
</organism>
<dbReference type="Proteomes" id="UP000800036">
    <property type="component" value="Unassembled WGS sequence"/>
</dbReference>
<dbReference type="AlphaFoldDB" id="A0A6A5V5V9"/>
<name>A0A6A5V5V9_9PLEO</name>
<gene>
    <name evidence="2" type="ORF">BU23DRAFT_257641</name>
</gene>
<protein>
    <recommendedName>
        <fullName evidence="4">F-box domain-containing protein</fullName>
    </recommendedName>
</protein>
<proteinExistence type="predicted"/>
<feature type="compositionally biased region" description="Basic residues" evidence="1">
    <location>
        <begin position="31"/>
        <end position="41"/>
    </location>
</feature>
<evidence type="ECO:0000256" key="1">
    <source>
        <dbReference type="SAM" id="MobiDB-lite"/>
    </source>
</evidence>
<evidence type="ECO:0008006" key="4">
    <source>
        <dbReference type="Google" id="ProtNLM"/>
    </source>
</evidence>
<evidence type="ECO:0000313" key="3">
    <source>
        <dbReference type="Proteomes" id="UP000800036"/>
    </source>
</evidence>
<evidence type="ECO:0000313" key="2">
    <source>
        <dbReference type="EMBL" id="KAF1968707.1"/>
    </source>
</evidence>
<dbReference type="PANTHER" id="PTHR42085">
    <property type="entry name" value="F-BOX DOMAIN-CONTAINING PROTEIN"/>
    <property type="match status" value="1"/>
</dbReference>
<dbReference type="EMBL" id="ML976717">
    <property type="protein sequence ID" value="KAF1968707.1"/>
    <property type="molecule type" value="Genomic_DNA"/>
</dbReference>
<feature type="compositionally biased region" description="Polar residues" evidence="1">
    <location>
        <begin position="1"/>
        <end position="16"/>
    </location>
</feature>
<accession>A0A6A5V5V9</accession>
<feature type="region of interest" description="Disordered" evidence="1">
    <location>
        <begin position="1"/>
        <end position="50"/>
    </location>
</feature>
<keyword evidence="3" id="KW-1185">Reference proteome</keyword>
<dbReference type="InterPro" id="IPR038883">
    <property type="entry name" value="AN11006-like"/>
</dbReference>
<dbReference type="PANTHER" id="PTHR42085:SF1">
    <property type="entry name" value="F-BOX DOMAIN-CONTAINING PROTEIN"/>
    <property type="match status" value="1"/>
</dbReference>
<dbReference type="OrthoDB" id="62952at2759"/>